<dbReference type="Pfam" id="PF12833">
    <property type="entry name" value="HTH_18"/>
    <property type="match status" value="1"/>
</dbReference>
<evidence type="ECO:0000259" key="4">
    <source>
        <dbReference type="PROSITE" id="PS01124"/>
    </source>
</evidence>
<dbReference type="Proteomes" id="UP000823660">
    <property type="component" value="Unassembled WGS sequence"/>
</dbReference>
<organism evidence="5 6">
    <name type="scientific">Candidatus Cryptobacteroides faecipullorum</name>
    <dbReference type="NCBI Taxonomy" id="2840764"/>
    <lineage>
        <taxon>Bacteria</taxon>
        <taxon>Pseudomonadati</taxon>
        <taxon>Bacteroidota</taxon>
        <taxon>Bacteroidia</taxon>
        <taxon>Bacteroidales</taxon>
        <taxon>Candidatus Cryptobacteroides</taxon>
    </lineage>
</organism>
<name>A0A9D9I7A0_9BACT</name>
<evidence type="ECO:0000313" key="6">
    <source>
        <dbReference type="Proteomes" id="UP000823660"/>
    </source>
</evidence>
<sequence length="303" mass="34726">MTRENILYDNSQTIAENHIDGYLYGAELKGSGGKEWKSAPGKIEHNAIVLVKRGCMTYTMNREEFTVKNHEMKGIPNWATIEEIRYSDDFHGCIIEACDEILMDIFRNNNPLPLDSMFRLSGNNNALSLSRKECSTLFTDIRNIISALGEKQHHFLNELNYAYLYIFTADLASIIWDRHGNGIPDHTLEISRSGIIFQQFLELLGNNIESAHRISFYAEKLCISKQYLSLIVREMTGNTIGKVISKVRAEKALRLLTRTDLSIKQIADRLSFPDQSTFGKFFKRQFGKSPVEYRGNITKKLRV</sequence>
<dbReference type="PANTHER" id="PTHR43280">
    <property type="entry name" value="ARAC-FAMILY TRANSCRIPTIONAL REGULATOR"/>
    <property type="match status" value="1"/>
</dbReference>
<evidence type="ECO:0000256" key="3">
    <source>
        <dbReference type="ARBA" id="ARBA00023163"/>
    </source>
</evidence>
<evidence type="ECO:0000256" key="2">
    <source>
        <dbReference type="ARBA" id="ARBA00023125"/>
    </source>
</evidence>
<dbReference type="PANTHER" id="PTHR43280:SF32">
    <property type="entry name" value="TRANSCRIPTIONAL REGULATORY PROTEIN"/>
    <property type="match status" value="1"/>
</dbReference>
<gene>
    <name evidence="5" type="ORF">IAB99_05620</name>
</gene>
<keyword evidence="2" id="KW-0238">DNA-binding</keyword>
<keyword evidence="3" id="KW-0804">Transcription</keyword>
<keyword evidence="1" id="KW-0805">Transcription regulation</keyword>
<dbReference type="InterPro" id="IPR009057">
    <property type="entry name" value="Homeodomain-like_sf"/>
</dbReference>
<dbReference type="GO" id="GO:0003700">
    <property type="term" value="F:DNA-binding transcription factor activity"/>
    <property type="evidence" value="ECO:0007669"/>
    <property type="project" value="InterPro"/>
</dbReference>
<dbReference type="EMBL" id="JADIMH010000031">
    <property type="protein sequence ID" value="MBO8467226.1"/>
    <property type="molecule type" value="Genomic_DNA"/>
</dbReference>
<evidence type="ECO:0000313" key="5">
    <source>
        <dbReference type="EMBL" id="MBO8467226.1"/>
    </source>
</evidence>
<evidence type="ECO:0000256" key="1">
    <source>
        <dbReference type="ARBA" id="ARBA00023015"/>
    </source>
</evidence>
<protein>
    <submittedName>
        <fullName evidence="5">Helix-turn-helix transcriptional regulator</fullName>
    </submittedName>
</protein>
<dbReference type="PROSITE" id="PS01124">
    <property type="entry name" value="HTH_ARAC_FAMILY_2"/>
    <property type="match status" value="1"/>
</dbReference>
<comment type="caution">
    <text evidence="5">The sequence shown here is derived from an EMBL/GenBank/DDBJ whole genome shotgun (WGS) entry which is preliminary data.</text>
</comment>
<dbReference type="Gene3D" id="1.10.10.60">
    <property type="entry name" value="Homeodomain-like"/>
    <property type="match status" value="1"/>
</dbReference>
<accession>A0A9D9I7A0</accession>
<dbReference type="InterPro" id="IPR018060">
    <property type="entry name" value="HTH_AraC"/>
</dbReference>
<dbReference type="GO" id="GO:0043565">
    <property type="term" value="F:sequence-specific DNA binding"/>
    <property type="evidence" value="ECO:0007669"/>
    <property type="project" value="InterPro"/>
</dbReference>
<dbReference type="SMART" id="SM00342">
    <property type="entry name" value="HTH_ARAC"/>
    <property type="match status" value="1"/>
</dbReference>
<dbReference type="AlphaFoldDB" id="A0A9D9I7A0"/>
<dbReference type="InterPro" id="IPR020449">
    <property type="entry name" value="Tscrpt_reg_AraC-type_HTH"/>
</dbReference>
<proteinExistence type="predicted"/>
<dbReference type="PRINTS" id="PR00032">
    <property type="entry name" value="HTHARAC"/>
</dbReference>
<reference evidence="5" key="2">
    <citation type="journal article" date="2021" name="PeerJ">
        <title>Extensive microbial diversity within the chicken gut microbiome revealed by metagenomics and culture.</title>
        <authorList>
            <person name="Gilroy R."/>
            <person name="Ravi A."/>
            <person name="Getino M."/>
            <person name="Pursley I."/>
            <person name="Horton D.L."/>
            <person name="Alikhan N.F."/>
            <person name="Baker D."/>
            <person name="Gharbi K."/>
            <person name="Hall N."/>
            <person name="Watson M."/>
            <person name="Adriaenssens E.M."/>
            <person name="Foster-Nyarko E."/>
            <person name="Jarju S."/>
            <person name="Secka A."/>
            <person name="Antonio M."/>
            <person name="Oren A."/>
            <person name="Chaudhuri R.R."/>
            <person name="La Ragione R."/>
            <person name="Hildebrand F."/>
            <person name="Pallen M.J."/>
        </authorList>
    </citation>
    <scope>NUCLEOTIDE SEQUENCE</scope>
    <source>
        <strain evidence="5">B1-15692</strain>
    </source>
</reference>
<feature type="domain" description="HTH araC/xylS-type" evidence="4">
    <location>
        <begin position="198"/>
        <end position="296"/>
    </location>
</feature>
<reference evidence="5" key="1">
    <citation type="submission" date="2020-10" db="EMBL/GenBank/DDBJ databases">
        <authorList>
            <person name="Gilroy R."/>
        </authorList>
    </citation>
    <scope>NUCLEOTIDE SEQUENCE</scope>
    <source>
        <strain evidence="5">B1-15692</strain>
    </source>
</reference>
<dbReference type="SUPFAM" id="SSF46689">
    <property type="entry name" value="Homeodomain-like"/>
    <property type="match status" value="1"/>
</dbReference>